<dbReference type="PANTHER" id="PTHR42735">
    <property type="match status" value="1"/>
</dbReference>
<evidence type="ECO:0000256" key="1">
    <source>
        <dbReference type="ARBA" id="ARBA00001933"/>
    </source>
</evidence>
<dbReference type="GO" id="GO:0008483">
    <property type="term" value="F:transaminase activity"/>
    <property type="evidence" value="ECO:0007669"/>
    <property type="project" value="UniProtKB-KW"/>
</dbReference>
<keyword evidence="6" id="KW-0032">Aminotransferase</keyword>
<reference evidence="6 7" key="1">
    <citation type="submission" date="2019-12" db="EMBL/GenBank/DDBJ databases">
        <title>Isolation and characterization of three novel carbon monoxide-oxidizing members of Halobacteria from salione crusts and soils.</title>
        <authorList>
            <person name="Myers M.R."/>
            <person name="King G.M."/>
        </authorList>
    </citation>
    <scope>NUCLEOTIDE SEQUENCE [LARGE SCALE GENOMIC DNA]</scope>
    <source>
        <strain evidence="6 7">PCN9</strain>
    </source>
</reference>
<evidence type="ECO:0000256" key="2">
    <source>
        <dbReference type="ARBA" id="ARBA00022898"/>
    </source>
</evidence>
<dbReference type="GO" id="GO:0015937">
    <property type="term" value="P:coenzyme A biosynthetic process"/>
    <property type="evidence" value="ECO:0007669"/>
    <property type="project" value="TreeGrafter"/>
</dbReference>
<dbReference type="InterPro" id="IPR002129">
    <property type="entry name" value="PyrdxlP-dep_de-COase"/>
</dbReference>
<dbReference type="AlphaFoldDB" id="A0A6B0SRY4"/>
<comment type="similarity">
    <text evidence="4">Belongs to the group II decarboxylase family. Sphingosine-1-phosphate lyase subfamily.</text>
</comment>
<dbReference type="GO" id="GO:0030170">
    <property type="term" value="F:pyridoxal phosphate binding"/>
    <property type="evidence" value="ECO:0007669"/>
    <property type="project" value="InterPro"/>
</dbReference>
<dbReference type="RefSeq" id="WP_159527695.1">
    <property type="nucleotide sequence ID" value="NZ_WUUU01000251.1"/>
</dbReference>
<dbReference type="OrthoDB" id="56891at2157"/>
<evidence type="ECO:0000256" key="4">
    <source>
        <dbReference type="ARBA" id="ARBA00038302"/>
    </source>
</evidence>
<accession>A0A6B0SRY4</accession>
<feature type="non-terminal residue" evidence="6">
    <location>
        <position position="171"/>
    </location>
</feature>
<name>A0A6B0SRY4_9EURY</name>
<evidence type="ECO:0000256" key="3">
    <source>
        <dbReference type="ARBA" id="ARBA00023239"/>
    </source>
</evidence>
<dbReference type="Proteomes" id="UP000471521">
    <property type="component" value="Unassembled WGS sequence"/>
</dbReference>
<dbReference type="Gene3D" id="3.40.640.10">
    <property type="entry name" value="Type I PLP-dependent aspartate aminotransferase-like (Major domain)"/>
    <property type="match status" value="1"/>
</dbReference>
<dbReference type="Pfam" id="PF00282">
    <property type="entry name" value="Pyridoxal_deC"/>
    <property type="match status" value="1"/>
</dbReference>
<dbReference type="InterPro" id="IPR050477">
    <property type="entry name" value="GrpII_AminoAcid_Decarb"/>
</dbReference>
<evidence type="ECO:0000313" key="6">
    <source>
        <dbReference type="EMBL" id="MXR22343.1"/>
    </source>
</evidence>
<evidence type="ECO:0000256" key="5">
    <source>
        <dbReference type="RuleBase" id="RU000382"/>
    </source>
</evidence>
<keyword evidence="6" id="KW-0808">Transferase</keyword>
<keyword evidence="3 5" id="KW-0456">Lyase</keyword>
<keyword evidence="2 5" id="KW-0663">Pyridoxal phosphate</keyword>
<dbReference type="SUPFAM" id="SSF53383">
    <property type="entry name" value="PLP-dependent transferases"/>
    <property type="match status" value="1"/>
</dbReference>
<dbReference type="PANTHER" id="PTHR42735:SF6">
    <property type="entry name" value="SPHINGOSINE-1-PHOSPHATE LYASE 1"/>
    <property type="match status" value="1"/>
</dbReference>
<dbReference type="InterPro" id="IPR015422">
    <property type="entry name" value="PyrdxlP-dep_Trfase_small"/>
</dbReference>
<evidence type="ECO:0000313" key="7">
    <source>
        <dbReference type="Proteomes" id="UP000471521"/>
    </source>
</evidence>
<proteinExistence type="inferred from homology"/>
<dbReference type="EMBL" id="WUUU01000251">
    <property type="protein sequence ID" value="MXR22343.1"/>
    <property type="molecule type" value="Genomic_DNA"/>
</dbReference>
<comment type="cofactor">
    <cofactor evidence="1 5">
        <name>pyridoxal 5'-phosphate</name>
        <dbReference type="ChEBI" id="CHEBI:597326"/>
    </cofactor>
</comment>
<dbReference type="GO" id="GO:0004068">
    <property type="term" value="F:aspartate 1-decarboxylase activity"/>
    <property type="evidence" value="ECO:0007669"/>
    <property type="project" value="TreeGrafter"/>
</dbReference>
<protein>
    <submittedName>
        <fullName evidence="6">Aminotransferase class V-fold PLP-dependent enzyme</fullName>
    </submittedName>
</protein>
<keyword evidence="7" id="KW-1185">Reference proteome</keyword>
<organism evidence="6 7">
    <name type="scientific">Halobacterium bonnevillei</name>
    <dbReference type="NCBI Taxonomy" id="2692200"/>
    <lineage>
        <taxon>Archaea</taxon>
        <taxon>Methanobacteriati</taxon>
        <taxon>Methanobacteriota</taxon>
        <taxon>Stenosarchaea group</taxon>
        <taxon>Halobacteria</taxon>
        <taxon>Halobacteriales</taxon>
        <taxon>Halobacteriaceae</taxon>
        <taxon>Halobacterium</taxon>
    </lineage>
</organism>
<sequence>MPRAEHSPAPQDFDRVLSSMCTEPHPAARNAAERFLADNPGDPATYPAVADLEAEAVAMLGDVVGFDDPHGYVGSGGTEANIQAVRAARNLADGDANVVAPESAHFSFQKAADVLDVELRLAPTDDDHRADVDAVTDLVDDDTAVVVGVAGTTEYGRVDPIPALADVASDA</sequence>
<dbReference type="InterPro" id="IPR015421">
    <property type="entry name" value="PyrdxlP-dep_Trfase_major"/>
</dbReference>
<comment type="caution">
    <text evidence="6">The sequence shown here is derived from an EMBL/GenBank/DDBJ whole genome shotgun (WGS) entry which is preliminary data.</text>
</comment>
<dbReference type="GO" id="GO:0019752">
    <property type="term" value="P:carboxylic acid metabolic process"/>
    <property type="evidence" value="ECO:0007669"/>
    <property type="project" value="InterPro"/>
</dbReference>
<dbReference type="InterPro" id="IPR015424">
    <property type="entry name" value="PyrdxlP-dep_Trfase"/>
</dbReference>
<gene>
    <name evidence="6" type="ORF">GRX66_17765</name>
</gene>
<dbReference type="Gene3D" id="3.90.1150.10">
    <property type="entry name" value="Aspartate Aminotransferase, domain 1"/>
    <property type="match status" value="1"/>
</dbReference>